<dbReference type="EMBL" id="PUHY01000010">
    <property type="protein sequence ID" value="PQO34689.1"/>
    <property type="molecule type" value="Genomic_DNA"/>
</dbReference>
<organism evidence="2 3">
    <name type="scientific">Blastopirellula marina</name>
    <dbReference type="NCBI Taxonomy" id="124"/>
    <lineage>
        <taxon>Bacteria</taxon>
        <taxon>Pseudomonadati</taxon>
        <taxon>Planctomycetota</taxon>
        <taxon>Planctomycetia</taxon>
        <taxon>Pirellulales</taxon>
        <taxon>Pirellulaceae</taxon>
        <taxon>Blastopirellula</taxon>
    </lineage>
</organism>
<comment type="caution">
    <text evidence="2">The sequence shown here is derived from an EMBL/GenBank/DDBJ whole genome shotgun (WGS) entry which is preliminary data.</text>
</comment>
<name>A0A2S8FR80_9BACT</name>
<evidence type="ECO:0000313" key="2">
    <source>
        <dbReference type="EMBL" id="PQO34689.1"/>
    </source>
</evidence>
<proteinExistence type="predicted"/>
<sequence>MHDSDPSTTSHAGSSRGLLQGRFSLRWMMVGIAVLAAIFGYLGYFRSARGVVSYQIETIPAKKLDALGLTFRAIKDSPYRWAEVKDFDLTAFAPEDDRIQQPFRAKEREVHMWPYQADSYTDSRFVKVPRGDPPPQGIESTQLGGFWGFRKAGLHLQFRLELQVGHQYPDFSNTPEEHFPKTKMVEGKLFYEGKIPAGDLLFIAPIDNDVYHAILVRARPMDAATNAPTKTAP</sequence>
<gene>
    <name evidence="2" type="ORF">C5Y83_14385</name>
</gene>
<feature type="transmembrane region" description="Helical" evidence="1">
    <location>
        <begin position="25"/>
        <end position="45"/>
    </location>
</feature>
<accession>A0A2S8FR80</accession>
<dbReference type="OrthoDB" id="283093at2"/>
<keyword evidence="1" id="KW-1133">Transmembrane helix</keyword>
<keyword evidence="1" id="KW-0472">Membrane</keyword>
<dbReference type="RefSeq" id="WP_105330419.1">
    <property type="nucleotide sequence ID" value="NZ_PUHY01000010.1"/>
</dbReference>
<dbReference type="Proteomes" id="UP000238322">
    <property type="component" value="Unassembled WGS sequence"/>
</dbReference>
<reference evidence="2 3" key="1">
    <citation type="submission" date="2018-02" db="EMBL/GenBank/DDBJ databases">
        <title>Comparative genomes isolates from brazilian mangrove.</title>
        <authorList>
            <person name="Araujo J.E."/>
            <person name="Taketani R.G."/>
            <person name="Silva M.C.P."/>
            <person name="Loureco M.V."/>
            <person name="Andreote F.D."/>
        </authorList>
    </citation>
    <scope>NUCLEOTIDE SEQUENCE [LARGE SCALE GENOMIC DNA]</scope>
    <source>
        <strain evidence="2 3">Hex-1 MGV</strain>
    </source>
</reference>
<keyword evidence="1" id="KW-0812">Transmembrane</keyword>
<dbReference type="AlphaFoldDB" id="A0A2S8FR80"/>
<protein>
    <submittedName>
        <fullName evidence="2">Uncharacterized protein</fullName>
    </submittedName>
</protein>
<evidence type="ECO:0000313" key="3">
    <source>
        <dbReference type="Proteomes" id="UP000238322"/>
    </source>
</evidence>
<evidence type="ECO:0000256" key="1">
    <source>
        <dbReference type="SAM" id="Phobius"/>
    </source>
</evidence>